<evidence type="ECO:0000313" key="2">
    <source>
        <dbReference type="Proteomes" id="UP000305929"/>
    </source>
</evidence>
<keyword evidence="2" id="KW-1185">Reference proteome</keyword>
<dbReference type="Proteomes" id="UP000305929">
    <property type="component" value="Unassembled WGS sequence"/>
</dbReference>
<gene>
    <name evidence="1" type="ORF">E4U91_17150</name>
</gene>
<comment type="caution">
    <text evidence="1">The sequence shown here is derived from an EMBL/GenBank/DDBJ whole genome shotgun (WGS) entry which is preliminary data.</text>
</comment>
<dbReference type="AlphaFoldDB" id="A0A4U5WI46"/>
<organism evidence="1 2">
    <name type="scientific">Streptomyces lasalocidi</name>
    <name type="common">Streptomyces lasaliensis</name>
    <dbReference type="NCBI Taxonomy" id="324833"/>
    <lineage>
        <taxon>Bacteria</taxon>
        <taxon>Bacillati</taxon>
        <taxon>Actinomycetota</taxon>
        <taxon>Actinomycetes</taxon>
        <taxon>Kitasatosporales</taxon>
        <taxon>Streptomycetaceae</taxon>
        <taxon>Streptomyces</taxon>
    </lineage>
</organism>
<sequence>MLRVRAGQPSIREITQIIGLRDKGSPMGRSTIQDKLSGKSAPTLAQVMSLVNAFAEYAHTHGIPLPPDEIEQSKWRELVAAQISAPPPLETGIKDSTSWNLEPFRRAQMFDVLEIVERNHKSPPATWLVDVIRPMLKAKMDFSEFIRRAATEDPASVVQTVKALDSAFPEPSDLDHGQPIRPTRNDLTAGKLIWHAALEHGAQATPAIVAGLRREGLERHAWTFLGDVARTLAPIYLAGVLEDLKTARLSTDENWLLTLAGAKRKPHRVYEVITYFDRNDTRARDKVLKGICKWDCDHLEVVVERLAEKFDNRFTDTIIQGIPRENALDYAEKLRLRGSNELADLVSVRADDPASA</sequence>
<accession>A0A4U5WI46</accession>
<name>A0A4U5WI46_STRLS</name>
<dbReference type="RefSeq" id="WP_137307661.1">
    <property type="nucleotide sequence ID" value="NZ_SZNQ01000001.1"/>
</dbReference>
<proteinExistence type="predicted"/>
<dbReference type="EMBL" id="SZNQ01000001">
    <property type="protein sequence ID" value="TKT01647.1"/>
    <property type="molecule type" value="Genomic_DNA"/>
</dbReference>
<evidence type="ECO:0000313" key="1">
    <source>
        <dbReference type="EMBL" id="TKT01647.1"/>
    </source>
</evidence>
<dbReference type="OrthoDB" id="4201487at2"/>
<reference evidence="1 2" key="1">
    <citation type="submission" date="2019-04" db="EMBL/GenBank/DDBJ databases">
        <title>Streptomyces lasaliensis sp. nov., an Actinomycete isolated from soil which produces the polyether antibiotic lasalocid.</title>
        <authorList>
            <person name="Erwin G."/>
            <person name="Haber C."/>
        </authorList>
    </citation>
    <scope>NUCLEOTIDE SEQUENCE [LARGE SCALE GENOMIC DNA]</scope>
    <source>
        <strain evidence="1 2">X-537</strain>
    </source>
</reference>
<protein>
    <submittedName>
        <fullName evidence="1">Uncharacterized protein</fullName>
    </submittedName>
</protein>